<feature type="compositionally biased region" description="Gly residues" evidence="1">
    <location>
        <begin position="106"/>
        <end position="120"/>
    </location>
</feature>
<feature type="compositionally biased region" description="Low complexity" evidence="1">
    <location>
        <begin position="28"/>
        <end position="49"/>
    </location>
</feature>
<keyword evidence="2" id="KW-0732">Signal</keyword>
<proteinExistence type="predicted"/>
<feature type="compositionally biased region" description="Low complexity" evidence="1">
    <location>
        <begin position="129"/>
        <end position="140"/>
    </location>
</feature>
<evidence type="ECO:0000313" key="3">
    <source>
        <dbReference type="EMBL" id="TVU05090.1"/>
    </source>
</evidence>
<dbReference type="AlphaFoldDB" id="A0A5J9T1F0"/>
<dbReference type="Proteomes" id="UP000324897">
    <property type="component" value="Unassembled WGS sequence"/>
</dbReference>
<reference evidence="3 4" key="1">
    <citation type="journal article" date="2019" name="Sci. Rep.">
        <title>A high-quality genome of Eragrostis curvula grass provides insights into Poaceae evolution and supports new strategies to enhance forage quality.</title>
        <authorList>
            <person name="Carballo J."/>
            <person name="Santos B.A.C.M."/>
            <person name="Zappacosta D."/>
            <person name="Garbus I."/>
            <person name="Selva J.P."/>
            <person name="Gallo C.A."/>
            <person name="Diaz A."/>
            <person name="Albertini E."/>
            <person name="Caccamo M."/>
            <person name="Echenique V."/>
        </authorList>
    </citation>
    <scope>NUCLEOTIDE SEQUENCE [LARGE SCALE GENOMIC DNA]</scope>
    <source>
        <strain evidence="4">cv. Victoria</strain>
        <tissue evidence="3">Leaf</tissue>
    </source>
</reference>
<comment type="caution">
    <text evidence="3">The sequence shown here is derived from an EMBL/GenBank/DDBJ whole genome shotgun (WGS) entry which is preliminary data.</text>
</comment>
<name>A0A5J9T1F0_9POAL</name>
<feature type="compositionally biased region" description="Low complexity" evidence="1">
    <location>
        <begin position="206"/>
        <end position="226"/>
    </location>
</feature>
<feature type="compositionally biased region" description="Low complexity" evidence="1">
    <location>
        <begin position="186"/>
        <end position="196"/>
    </location>
</feature>
<dbReference type="Gramene" id="TVU05090">
    <property type="protein sequence ID" value="TVU05090"/>
    <property type="gene ID" value="EJB05_48241"/>
</dbReference>
<evidence type="ECO:0000256" key="2">
    <source>
        <dbReference type="SAM" id="SignalP"/>
    </source>
</evidence>
<feature type="compositionally biased region" description="Basic residues" evidence="1">
    <location>
        <begin position="153"/>
        <end position="163"/>
    </location>
</feature>
<keyword evidence="4" id="KW-1185">Reference proteome</keyword>
<evidence type="ECO:0000256" key="1">
    <source>
        <dbReference type="SAM" id="MobiDB-lite"/>
    </source>
</evidence>
<feature type="chain" id="PRO_5023883765" evidence="2">
    <location>
        <begin position="22"/>
        <end position="337"/>
    </location>
</feature>
<sequence length="337" mass="34576">MSTPTPICLAIGGSILSLLTSVLSPYAASPHAAAPTPSPRARAASLSPSGVLRVGGEARGAEGTASWRGEQAGARQVGEARRAGVRQAGTAPRASAQGREDRAAGAAGGVAMRGGRGGGSRQRRPGPPVRGRVGPRIARGWRGNGAERPASGRVKRQRRRAPRAGHQEEARVTPVSTAARARRPTARATSSSSSRSIASWGGRGRTTGVRRPLRLAPGAAADASPSMRTGGGVGHGQGLGELLRVRPVRERCKPEWGAAWGHGGRSGEQLRCRISSASVSMICRDLGEGSVVSDCRKSWGPGGGEALMPFLQVEVASDGDCIGGVLGIAVRPTNLFL</sequence>
<gene>
    <name evidence="3" type="ORF">EJB05_48241</name>
</gene>
<feature type="signal peptide" evidence="2">
    <location>
        <begin position="1"/>
        <end position="21"/>
    </location>
</feature>
<feature type="region of interest" description="Disordered" evidence="1">
    <location>
        <begin position="28"/>
        <end position="238"/>
    </location>
</feature>
<protein>
    <submittedName>
        <fullName evidence="3">Uncharacterized protein</fullName>
    </submittedName>
</protein>
<feature type="non-terminal residue" evidence="3">
    <location>
        <position position="1"/>
    </location>
</feature>
<dbReference type="EMBL" id="RWGY01000051">
    <property type="protein sequence ID" value="TVU05090.1"/>
    <property type="molecule type" value="Genomic_DNA"/>
</dbReference>
<organism evidence="3 4">
    <name type="scientific">Eragrostis curvula</name>
    <name type="common">weeping love grass</name>
    <dbReference type="NCBI Taxonomy" id="38414"/>
    <lineage>
        <taxon>Eukaryota</taxon>
        <taxon>Viridiplantae</taxon>
        <taxon>Streptophyta</taxon>
        <taxon>Embryophyta</taxon>
        <taxon>Tracheophyta</taxon>
        <taxon>Spermatophyta</taxon>
        <taxon>Magnoliopsida</taxon>
        <taxon>Liliopsida</taxon>
        <taxon>Poales</taxon>
        <taxon>Poaceae</taxon>
        <taxon>PACMAD clade</taxon>
        <taxon>Chloridoideae</taxon>
        <taxon>Eragrostideae</taxon>
        <taxon>Eragrostidinae</taxon>
        <taxon>Eragrostis</taxon>
    </lineage>
</organism>
<evidence type="ECO:0000313" key="4">
    <source>
        <dbReference type="Proteomes" id="UP000324897"/>
    </source>
</evidence>
<feature type="compositionally biased region" description="Gly residues" evidence="1">
    <location>
        <begin position="229"/>
        <end position="238"/>
    </location>
</feature>
<accession>A0A5J9T1F0</accession>